<accession>A0ABV2QSC7</accession>
<comment type="caution">
    <text evidence="1">The sequence shown here is derived from an EMBL/GenBank/DDBJ whole genome shotgun (WGS) entry which is preliminary data.</text>
</comment>
<evidence type="ECO:0000313" key="1">
    <source>
        <dbReference type="EMBL" id="MET4583470.1"/>
    </source>
</evidence>
<sequence>MRWDRLFDDLEGQLERELSAEEFDLRAEEERLRIGRLTVRDRLIAIGECGHATEQSVGVLLTTGEQLVVRPSSFGRDWLLAELANEDRRSRCVMPLAGVAALLLTRSQIEASLTQPENPVNERALSARLTLPFVLRDLCRRRAAVSLHTAAGDAHGTIDRVGRDHLDLAVHEPDRPRRSRAVTQYRVVPLDQLLLVRL</sequence>
<dbReference type="Proteomes" id="UP001549257">
    <property type="component" value="Unassembled WGS sequence"/>
</dbReference>
<keyword evidence="2" id="KW-1185">Reference proteome</keyword>
<dbReference type="EMBL" id="JBEPSJ010000004">
    <property type="protein sequence ID" value="MET4583470.1"/>
    <property type="molecule type" value="Genomic_DNA"/>
</dbReference>
<protein>
    <submittedName>
        <fullName evidence="1">Uncharacterized protein</fullName>
    </submittedName>
</protein>
<reference evidence="1 2" key="1">
    <citation type="submission" date="2024-06" db="EMBL/GenBank/DDBJ databases">
        <title>Sorghum-associated microbial communities from plants grown in Nebraska, USA.</title>
        <authorList>
            <person name="Schachtman D."/>
        </authorList>
    </citation>
    <scope>NUCLEOTIDE SEQUENCE [LARGE SCALE GENOMIC DNA]</scope>
    <source>
        <strain evidence="1 2">2857</strain>
    </source>
</reference>
<gene>
    <name evidence="1" type="ORF">ABIE21_002996</name>
</gene>
<proteinExistence type="predicted"/>
<name>A0ABV2QSC7_9MICO</name>
<evidence type="ECO:0000313" key="2">
    <source>
        <dbReference type="Proteomes" id="UP001549257"/>
    </source>
</evidence>
<dbReference type="RefSeq" id="WP_354025642.1">
    <property type="nucleotide sequence ID" value="NZ_JBEPSJ010000004.1"/>
</dbReference>
<organism evidence="1 2">
    <name type="scientific">Conyzicola nivalis</name>
    <dbReference type="NCBI Taxonomy" id="1477021"/>
    <lineage>
        <taxon>Bacteria</taxon>
        <taxon>Bacillati</taxon>
        <taxon>Actinomycetota</taxon>
        <taxon>Actinomycetes</taxon>
        <taxon>Micrococcales</taxon>
        <taxon>Microbacteriaceae</taxon>
        <taxon>Conyzicola</taxon>
    </lineage>
</organism>